<dbReference type="AlphaFoldDB" id="A0A699UAU5"/>
<feature type="non-terminal residue" evidence="1">
    <location>
        <position position="1"/>
    </location>
</feature>
<protein>
    <submittedName>
        <fullName evidence="1">Uncharacterized protein</fullName>
    </submittedName>
</protein>
<reference evidence="1" key="1">
    <citation type="journal article" date="2019" name="Sci. Rep.">
        <title>Draft genome of Tanacetum cinerariifolium, the natural source of mosquito coil.</title>
        <authorList>
            <person name="Yamashiro T."/>
            <person name="Shiraishi A."/>
            <person name="Satake H."/>
            <person name="Nakayama K."/>
        </authorList>
    </citation>
    <scope>NUCLEOTIDE SEQUENCE</scope>
</reference>
<evidence type="ECO:0000313" key="1">
    <source>
        <dbReference type="EMBL" id="GFD19061.1"/>
    </source>
</evidence>
<comment type="caution">
    <text evidence="1">The sequence shown here is derived from an EMBL/GenBank/DDBJ whole genome shotgun (WGS) entry which is preliminary data.</text>
</comment>
<accession>A0A699UAU5</accession>
<name>A0A699UAU5_TANCI</name>
<proteinExistence type="predicted"/>
<dbReference type="EMBL" id="BKCJ011311783">
    <property type="protein sequence ID" value="GFD19061.1"/>
    <property type="molecule type" value="Genomic_DNA"/>
</dbReference>
<sequence length="119" mass="14248">YQTQLNLTKPGWDATGYEFKHDYTIIESPRAVVFPVNNIERKIIRFNEIYKFIDGTLTWILEVLAYRVKVFKIKQLNPGMNMHFWTQNDVTRSKEFIAAIERRLKTRRIYQNLECFVGV</sequence>
<organism evidence="1">
    <name type="scientific">Tanacetum cinerariifolium</name>
    <name type="common">Dalmatian daisy</name>
    <name type="synonym">Chrysanthemum cinerariifolium</name>
    <dbReference type="NCBI Taxonomy" id="118510"/>
    <lineage>
        <taxon>Eukaryota</taxon>
        <taxon>Viridiplantae</taxon>
        <taxon>Streptophyta</taxon>
        <taxon>Embryophyta</taxon>
        <taxon>Tracheophyta</taxon>
        <taxon>Spermatophyta</taxon>
        <taxon>Magnoliopsida</taxon>
        <taxon>eudicotyledons</taxon>
        <taxon>Gunneridae</taxon>
        <taxon>Pentapetalae</taxon>
        <taxon>asterids</taxon>
        <taxon>campanulids</taxon>
        <taxon>Asterales</taxon>
        <taxon>Asteraceae</taxon>
        <taxon>Asteroideae</taxon>
        <taxon>Anthemideae</taxon>
        <taxon>Anthemidinae</taxon>
        <taxon>Tanacetum</taxon>
    </lineage>
</organism>
<gene>
    <name evidence="1" type="ORF">Tci_891030</name>
</gene>